<dbReference type="PANTHER" id="PTHR11002">
    <property type="entry name" value="CARBONIC ANHYDRASE"/>
    <property type="match status" value="1"/>
</dbReference>
<dbReference type="PROSITE" id="PS00704">
    <property type="entry name" value="PROK_CO2_ANHYDRASE_1"/>
    <property type="match status" value="1"/>
</dbReference>
<reference evidence="11 12" key="1">
    <citation type="submission" date="2016-11" db="EMBL/GenBank/DDBJ databases">
        <authorList>
            <person name="Jaros S."/>
            <person name="Januszkiewicz K."/>
            <person name="Wedrychowicz H."/>
        </authorList>
    </citation>
    <scope>NUCLEOTIDE SEQUENCE [LARGE SCALE GENOMIC DNA]</scope>
    <source>
        <strain evidence="11 12">CGMCC 1.7049</strain>
    </source>
</reference>
<evidence type="ECO:0000256" key="3">
    <source>
        <dbReference type="ARBA" id="ARBA00014628"/>
    </source>
</evidence>
<keyword evidence="6 10" id="KW-0456">Lyase</keyword>
<organism evidence="11 12">
    <name type="scientific">Hydrocarboniphaga daqingensis</name>
    <dbReference type="NCBI Taxonomy" id="490188"/>
    <lineage>
        <taxon>Bacteria</taxon>
        <taxon>Pseudomonadati</taxon>
        <taxon>Pseudomonadota</taxon>
        <taxon>Gammaproteobacteria</taxon>
        <taxon>Nevskiales</taxon>
        <taxon>Nevskiaceae</taxon>
        <taxon>Hydrocarboniphaga</taxon>
    </lineage>
</organism>
<evidence type="ECO:0000256" key="4">
    <source>
        <dbReference type="ARBA" id="ARBA00022723"/>
    </source>
</evidence>
<accession>A0A1M5MTY5</accession>
<dbReference type="InterPro" id="IPR001765">
    <property type="entry name" value="Carbonic_anhydrase"/>
</dbReference>
<evidence type="ECO:0000256" key="5">
    <source>
        <dbReference type="ARBA" id="ARBA00022833"/>
    </source>
</evidence>
<dbReference type="CDD" id="cd00884">
    <property type="entry name" value="beta_CA_cladeB"/>
    <property type="match status" value="1"/>
</dbReference>
<dbReference type="AlphaFoldDB" id="A0A1M5MTY5"/>
<dbReference type="FunFam" id="3.40.1050.10:FF:000003">
    <property type="entry name" value="Carbonic anhydrase"/>
    <property type="match status" value="1"/>
</dbReference>
<feature type="binding site" evidence="9">
    <location>
        <position position="39"/>
    </location>
    <ligand>
        <name>Zn(2+)</name>
        <dbReference type="ChEBI" id="CHEBI:29105"/>
    </ligand>
</feature>
<keyword evidence="4 9" id="KW-0479">Metal-binding</keyword>
<keyword evidence="12" id="KW-1185">Reference proteome</keyword>
<dbReference type="GO" id="GO:0004089">
    <property type="term" value="F:carbonate dehydratase activity"/>
    <property type="evidence" value="ECO:0007669"/>
    <property type="project" value="UniProtKB-UniRule"/>
</dbReference>
<dbReference type="STRING" id="490188.SAMN04488068_1461"/>
<comment type="catalytic activity">
    <reaction evidence="8 10">
        <text>hydrogencarbonate + H(+) = CO2 + H2O</text>
        <dbReference type="Rhea" id="RHEA:10748"/>
        <dbReference type="ChEBI" id="CHEBI:15377"/>
        <dbReference type="ChEBI" id="CHEBI:15378"/>
        <dbReference type="ChEBI" id="CHEBI:16526"/>
        <dbReference type="ChEBI" id="CHEBI:17544"/>
        <dbReference type="EC" id="4.2.1.1"/>
    </reaction>
</comment>
<evidence type="ECO:0000256" key="10">
    <source>
        <dbReference type="RuleBase" id="RU003956"/>
    </source>
</evidence>
<evidence type="ECO:0000256" key="6">
    <source>
        <dbReference type="ARBA" id="ARBA00023239"/>
    </source>
</evidence>
<gene>
    <name evidence="11" type="ORF">SAMN04488068_1461</name>
</gene>
<dbReference type="Pfam" id="PF00484">
    <property type="entry name" value="Pro_CA"/>
    <property type="match status" value="1"/>
</dbReference>
<feature type="binding site" evidence="9">
    <location>
        <position position="101"/>
    </location>
    <ligand>
        <name>Zn(2+)</name>
        <dbReference type="ChEBI" id="CHEBI:29105"/>
    </ligand>
</feature>
<dbReference type="PROSITE" id="PS00705">
    <property type="entry name" value="PROK_CO2_ANHYDRASE_2"/>
    <property type="match status" value="1"/>
</dbReference>
<dbReference type="Gene3D" id="3.40.1050.10">
    <property type="entry name" value="Carbonic anhydrase"/>
    <property type="match status" value="1"/>
</dbReference>
<dbReference type="RefSeq" id="WP_084083226.1">
    <property type="nucleotide sequence ID" value="NZ_FQWZ01000003.1"/>
</dbReference>
<proteinExistence type="inferred from homology"/>
<dbReference type="InterPro" id="IPR036874">
    <property type="entry name" value="Carbonic_anhydrase_sf"/>
</dbReference>
<dbReference type="SUPFAM" id="SSF53056">
    <property type="entry name" value="beta-carbonic anhydrase, cab"/>
    <property type="match status" value="1"/>
</dbReference>
<dbReference type="Proteomes" id="UP000199758">
    <property type="component" value="Unassembled WGS sequence"/>
</dbReference>
<comment type="cofactor">
    <cofactor evidence="9">
        <name>Zn(2+)</name>
        <dbReference type="ChEBI" id="CHEBI:29105"/>
    </cofactor>
    <text evidence="9">Binds 1 zinc ion per subunit.</text>
</comment>
<evidence type="ECO:0000313" key="12">
    <source>
        <dbReference type="Proteomes" id="UP000199758"/>
    </source>
</evidence>
<comment type="function">
    <text evidence="10">Reversible hydration of carbon dioxide.</text>
</comment>
<dbReference type="EC" id="4.2.1.1" evidence="2 10"/>
<dbReference type="EMBL" id="FQWZ01000003">
    <property type="protein sequence ID" value="SHG80758.1"/>
    <property type="molecule type" value="Genomic_DNA"/>
</dbReference>
<evidence type="ECO:0000256" key="8">
    <source>
        <dbReference type="ARBA" id="ARBA00048348"/>
    </source>
</evidence>
<dbReference type="OrthoDB" id="9797527at2"/>
<dbReference type="SMART" id="SM00947">
    <property type="entry name" value="Pro_CA"/>
    <property type="match status" value="1"/>
</dbReference>
<evidence type="ECO:0000256" key="9">
    <source>
        <dbReference type="PIRSR" id="PIRSR601765-1"/>
    </source>
</evidence>
<feature type="binding site" evidence="9">
    <location>
        <position position="41"/>
    </location>
    <ligand>
        <name>Zn(2+)</name>
        <dbReference type="ChEBI" id="CHEBI:29105"/>
    </ligand>
</feature>
<comment type="similarity">
    <text evidence="1 10">Belongs to the beta-class carbonic anhydrase family.</text>
</comment>
<dbReference type="InterPro" id="IPR045066">
    <property type="entry name" value="Beta_CA_cladeB"/>
</dbReference>
<feature type="binding site" evidence="9">
    <location>
        <position position="98"/>
    </location>
    <ligand>
        <name>Zn(2+)</name>
        <dbReference type="ChEBI" id="CHEBI:29105"/>
    </ligand>
</feature>
<evidence type="ECO:0000256" key="7">
    <source>
        <dbReference type="ARBA" id="ARBA00031969"/>
    </source>
</evidence>
<evidence type="ECO:0000256" key="2">
    <source>
        <dbReference type="ARBA" id="ARBA00012925"/>
    </source>
</evidence>
<dbReference type="GO" id="GO:0015976">
    <property type="term" value="P:carbon utilization"/>
    <property type="evidence" value="ECO:0007669"/>
    <property type="project" value="InterPro"/>
</dbReference>
<name>A0A1M5MTY5_9GAMM</name>
<evidence type="ECO:0000256" key="1">
    <source>
        <dbReference type="ARBA" id="ARBA00006217"/>
    </source>
</evidence>
<dbReference type="PANTHER" id="PTHR11002:SF76">
    <property type="entry name" value="CARBONIC ANHYDRASE"/>
    <property type="match status" value="1"/>
</dbReference>
<protein>
    <recommendedName>
        <fullName evidence="3 10">Carbonic anhydrase</fullName>
        <ecNumber evidence="2 10">4.2.1.1</ecNumber>
    </recommendedName>
    <alternativeName>
        <fullName evidence="7 10">Carbonate dehydratase</fullName>
    </alternativeName>
</protein>
<dbReference type="GO" id="GO:0008270">
    <property type="term" value="F:zinc ion binding"/>
    <property type="evidence" value="ECO:0007669"/>
    <property type="project" value="UniProtKB-UniRule"/>
</dbReference>
<keyword evidence="5 9" id="KW-0862">Zinc</keyword>
<evidence type="ECO:0000313" key="11">
    <source>
        <dbReference type="EMBL" id="SHG80758.1"/>
    </source>
</evidence>
<dbReference type="InterPro" id="IPR015892">
    <property type="entry name" value="Carbonic_anhydrase_CS"/>
</dbReference>
<sequence>MQRLIEGFNRFRLESFPEKRELFEKLSAKQTPHSMIITCADSRVVPEFFTSSEPGDVFVCRNVGNIVPPYAQFTGGVSAAIEYAVAVLGVANVVVCGHTDCGAMKATMTPESVDKLPAVSAWLRHAHVAKHVVDNNYSHEASADTLASLTEENVVAQLDHLRTHPSVAARLARGNLTLHGWVYDIENGGIKAYCAQRGHFVSLSQVLENGESWPTATPPARLSGVLGNAA</sequence>